<dbReference type="InterPro" id="IPR016159">
    <property type="entry name" value="Cullin_repeat-like_dom_sf"/>
</dbReference>
<evidence type="ECO:0000313" key="1">
    <source>
        <dbReference type="EMBL" id="KAB0371223.1"/>
    </source>
</evidence>
<gene>
    <name evidence="1" type="ORF">FD755_017632</name>
</gene>
<keyword evidence="2" id="KW-1185">Reference proteome</keyword>
<sequence>MGIVNLKNKGSLQFEDKWDFMRPIVLKLLRQESVTKQQWFDLFSDVEYLFMCLLAICVSSLEKCLFQSFTHFFD</sequence>
<accession>A0A5N3XB55</accession>
<dbReference type="Proteomes" id="UP000326062">
    <property type="component" value="Chromosome 10"/>
</dbReference>
<protein>
    <submittedName>
        <fullName evidence="1">Uncharacterized protein</fullName>
    </submittedName>
</protein>
<proteinExistence type="predicted"/>
<comment type="caution">
    <text evidence="1">The sequence shown here is derived from an EMBL/GenBank/DDBJ whole genome shotgun (WGS) entry which is preliminary data.</text>
</comment>
<organism evidence="1 2">
    <name type="scientific">Muntiacus reevesi</name>
    <name type="common">Reeves' muntjac</name>
    <name type="synonym">Cervus reevesi</name>
    <dbReference type="NCBI Taxonomy" id="9886"/>
    <lineage>
        <taxon>Eukaryota</taxon>
        <taxon>Metazoa</taxon>
        <taxon>Chordata</taxon>
        <taxon>Craniata</taxon>
        <taxon>Vertebrata</taxon>
        <taxon>Euteleostomi</taxon>
        <taxon>Mammalia</taxon>
        <taxon>Eutheria</taxon>
        <taxon>Laurasiatheria</taxon>
        <taxon>Artiodactyla</taxon>
        <taxon>Ruminantia</taxon>
        <taxon>Pecora</taxon>
        <taxon>Cervidae</taxon>
        <taxon>Muntiacinae</taxon>
        <taxon>Muntiacus</taxon>
    </lineage>
</organism>
<dbReference type="Gene3D" id="1.20.1310.10">
    <property type="entry name" value="Cullin Repeats"/>
    <property type="match status" value="1"/>
</dbReference>
<reference evidence="1 2" key="1">
    <citation type="submission" date="2019-06" db="EMBL/GenBank/DDBJ databases">
        <title>Discovery of a novel chromosome fission-fusion reversal in muntjac.</title>
        <authorList>
            <person name="Mudd A.B."/>
            <person name="Bredeson J.V."/>
            <person name="Baum R."/>
            <person name="Hockemeyer D."/>
            <person name="Rokhsar D.S."/>
        </authorList>
    </citation>
    <scope>NUCLEOTIDE SEQUENCE [LARGE SCALE GENOMIC DNA]</scope>
    <source>
        <strain evidence="1">UCam_UCB_Mr</strain>
        <tissue evidence="1">Fibroblast cell line</tissue>
    </source>
</reference>
<name>A0A5N3XB55_MUNRE</name>
<evidence type="ECO:0000313" key="2">
    <source>
        <dbReference type="Proteomes" id="UP000326062"/>
    </source>
</evidence>
<dbReference type="EMBL" id="VCEB01000013">
    <property type="protein sequence ID" value="KAB0371223.1"/>
    <property type="molecule type" value="Genomic_DNA"/>
</dbReference>
<dbReference type="SUPFAM" id="SSF74788">
    <property type="entry name" value="Cullin repeat-like"/>
    <property type="match status" value="1"/>
</dbReference>
<dbReference type="AlphaFoldDB" id="A0A5N3XB55"/>